<dbReference type="InterPro" id="IPR010281">
    <property type="entry name" value="DUF885"/>
</dbReference>
<sequence length="602" mass="66963">MRPHLLALALVAALAGCQPADAPTNASAPAASQQASDAAVDAAFADLSKRALDTWMQLSPVSATQIGDHRYDSELDDLSAAGQQKTVAAYKALLGELDKIDVAKLGRENQVDAAILRNQLQSEIWNAEVLQSGKWDPQLYNGIAGSAIYGLMAREFAPLPERLKSATARMEKLPAIFAQARENLDPARVPKVHAETVAKQNKGILSIVDTFITPHIGELPQADQQRLQAAIDGLKKAVDEQQTWLDKTLVPNAKGDFRIGAEKYDQKLKFALSSSLSRQEIGERARAELKRVREDMYGIAQTVLKDKPGAPEMPAQPTDEQQQKAIEAALELAYADKPARDKVVDDAKAALEQSTAFVREHDLMTLPDAPVDIILMPEFQRGVAVAYCDSPGPLDKNLKTFYAVSPIPDDWNDKQVDSFLREYNSRMIHLLSIHEGTPGHYLEGWHSAKFPSTLRAVLRSGLFAEGWAVYTERMMQEQGYLNNDPLFHLVQLKFYLRTISNAILDQGVHVDNWDREKAMHLMTHDAFQQESEASGKWVRAQLTSAQLPTYFVGAQEHFDTRKAMQDKLGDKFNLKAYHDQMLSYGAPPVRFARQLMLDQPIE</sequence>
<feature type="signal peptide" evidence="1">
    <location>
        <begin position="1"/>
        <end position="22"/>
    </location>
</feature>
<dbReference type="Pfam" id="PF05960">
    <property type="entry name" value="DUF885"/>
    <property type="match status" value="1"/>
</dbReference>
<gene>
    <name evidence="2" type="ORF">QEK83_001343</name>
</gene>
<evidence type="ECO:0000313" key="3">
    <source>
        <dbReference type="Proteomes" id="UP001214521"/>
    </source>
</evidence>
<keyword evidence="1" id="KW-0732">Signal</keyword>
<dbReference type="AlphaFoldDB" id="A0AAI9FYP6"/>
<name>A0AAI9FYP6_STEMA</name>
<dbReference type="PANTHER" id="PTHR33361">
    <property type="entry name" value="GLR0591 PROTEIN"/>
    <property type="match status" value="1"/>
</dbReference>
<accession>A0AAI9FYP6</accession>
<protein>
    <submittedName>
        <fullName evidence="2">DUF885 domain-containing protein</fullName>
    </submittedName>
</protein>
<reference evidence="2" key="1">
    <citation type="submission" date="2022-07" db="EMBL/GenBank/DDBJ databases">
        <authorList>
            <consortium name="Clinical and Environmental Microbiology Branch: Whole genome sequencing antimicrobial resistance pathogens in the healthcare setting"/>
        </authorList>
    </citation>
    <scope>NUCLEOTIDE SEQUENCE</scope>
    <source>
        <strain evidence="2">Stenotrophomonas_maltophilia_2021CK-00905</strain>
    </source>
</reference>
<organism evidence="2 3">
    <name type="scientific">Stenotrophomonas maltophilia</name>
    <name type="common">Pseudomonas maltophilia</name>
    <name type="synonym">Xanthomonas maltophilia</name>
    <dbReference type="NCBI Taxonomy" id="40324"/>
    <lineage>
        <taxon>Bacteria</taxon>
        <taxon>Pseudomonadati</taxon>
        <taxon>Pseudomonadota</taxon>
        <taxon>Gammaproteobacteria</taxon>
        <taxon>Lysobacterales</taxon>
        <taxon>Lysobacteraceae</taxon>
        <taxon>Stenotrophomonas</taxon>
        <taxon>Stenotrophomonas maltophilia group</taxon>
    </lineage>
</organism>
<dbReference type="Proteomes" id="UP001214521">
    <property type="component" value="Unassembled WGS sequence"/>
</dbReference>
<dbReference type="PROSITE" id="PS51257">
    <property type="entry name" value="PROKAR_LIPOPROTEIN"/>
    <property type="match status" value="1"/>
</dbReference>
<evidence type="ECO:0000256" key="1">
    <source>
        <dbReference type="SAM" id="SignalP"/>
    </source>
</evidence>
<dbReference type="EMBL" id="ABLOMU010000010">
    <property type="protein sequence ID" value="EKT4440702.1"/>
    <property type="molecule type" value="Genomic_DNA"/>
</dbReference>
<dbReference type="PANTHER" id="PTHR33361:SF15">
    <property type="entry name" value="DUF885 FAMILY LIPOPROTEIN"/>
    <property type="match status" value="1"/>
</dbReference>
<evidence type="ECO:0000313" key="2">
    <source>
        <dbReference type="EMBL" id="EKT4440702.1"/>
    </source>
</evidence>
<comment type="caution">
    <text evidence="2">The sequence shown here is derived from an EMBL/GenBank/DDBJ whole genome shotgun (WGS) entry which is preliminary data.</text>
</comment>
<feature type="chain" id="PRO_5042577035" evidence="1">
    <location>
        <begin position="23"/>
        <end position="602"/>
    </location>
</feature>
<proteinExistence type="predicted"/>
<dbReference type="RefSeq" id="WP_164158953.1">
    <property type="nucleotide sequence ID" value="NZ_JBFCWN010000006.1"/>
</dbReference>